<name>A0ABW9Z8I2_9HYPH</name>
<keyword evidence="3" id="KW-1185">Reference proteome</keyword>
<evidence type="ECO:0000313" key="3">
    <source>
        <dbReference type="Proteomes" id="UP000818323"/>
    </source>
</evidence>
<proteinExistence type="predicted"/>
<dbReference type="InterPro" id="IPR029052">
    <property type="entry name" value="Metallo-depent_PP-like"/>
</dbReference>
<reference evidence="2 3" key="1">
    <citation type="submission" date="2020-01" db="EMBL/GenBank/DDBJ databases">
        <title>Microvirga sp. nov., an arsenate reduction bacterium isolated from Tibet hotspring sediments.</title>
        <authorList>
            <person name="Yuan C.-G."/>
        </authorList>
    </citation>
    <scope>NUCLEOTIDE SEQUENCE [LARGE SCALE GENOMIC DNA]</scope>
    <source>
        <strain evidence="2 3">SYSU G3D203</strain>
    </source>
</reference>
<dbReference type="PANTHER" id="PTHR37844:SF2">
    <property type="entry name" value="SER_THR PROTEIN PHOSPHATASE SUPERFAMILY (AFU_ORTHOLOGUE AFUA_1G14840)"/>
    <property type="match status" value="1"/>
</dbReference>
<dbReference type="Proteomes" id="UP000818323">
    <property type="component" value="Unassembled WGS sequence"/>
</dbReference>
<evidence type="ECO:0000259" key="1">
    <source>
        <dbReference type="Pfam" id="PF00149"/>
    </source>
</evidence>
<comment type="caution">
    <text evidence="2">The sequence shown here is derived from an EMBL/GenBank/DDBJ whole genome shotgun (WGS) entry which is preliminary data.</text>
</comment>
<sequence>MTRIAYISDLHLEEREDPSPLGVPDGMFPVYGSLSLPLVVEADVFVLAGDTHPDPAVRANVIACIKDQLEIPVIHVNGNHDYYGSHFPNDGGEVFTVNGVRFAVASLWTYLTGHAVKEATRFPDFNRIKGATIQRWNDLHLAHLSFLEQAKADVIVTHHAPFLGSVHKDFMGDVLNGFFVNNLDPNRFLKTRLWIHGQVPSGMWWTFERVA</sequence>
<dbReference type="PANTHER" id="PTHR37844">
    <property type="entry name" value="SER/THR PROTEIN PHOSPHATASE SUPERFAMILY (AFU_ORTHOLOGUE AFUA_1G14840)"/>
    <property type="match status" value="1"/>
</dbReference>
<gene>
    <name evidence="2" type="ORF">GR303_23130</name>
</gene>
<dbReference type="Pfam" id="PF00149">
    <property type="entry name" value="Metallophos"/>
    <property type="match status" value="1"/>
</dbReference>
<dbReference type="SUPFAM" id="SSF56300">
    <property type="entry name" value="Metallo-dependent phosphatases"/>
    <property type="match status" value="1"/>
</dbReference>
<dbReference type="EMBL" id="JAAAXJ010000032">
    <property type="protein sequence ID" value="NBJ27216.1"/>
    <property type="molecule type" value="Genomic_DNA"/>
</dbReference>
<evidence type="ECO:0000313" key="2">
    <source>
        <dbReference type="EMBL" id="NBJ27216.1"/>
    </source>
</evidence>
<protein>
    <recommendedName>
        <fullName evidence="1">Calcineurin-like phosphoesterase domain-containing protein</fullName>
    </recommendedName>
</protein>
<dbReference type="InterPro" id="IPR004843">
    <property type="entry name" value="Calcineurin-like_PHP"/>
</dbReference>
<dbReference type="RefSeq" id="WP_161726675.1">
    <property type="nucleotide sequence ID" value="NZ_JAAAXI010000042.1"/>
</dbReference>
<accession>A0ABW9Z8I2</accession>
<feature type="domain" description="Calcineurin-like phosphoesterase" evidence="1">
    <location>
        <begin position="3"/>
        <end position="178"/>
    </location>
</feature>
<organism evidence="2 3">
    <name type="scientific">Microvirga arsenatis</name>
    <dbReference type="NCBI Taxonomy" id="2692265"/>
    <lineage>
        <taxon>Bacteria</taxon>
        <taxon>Pseudomonadati</taxon>
        <taxon>Pseudomonadota</taxon>
        <taxon>Alphaproteobacteria</taxon>
        <taxon>Hyphomicrobiales</taxon>
        <taxon>Methylobacteriaceae</taxon>
        <taxon>Microvirga</taxon>
    </lineage>
</organism>
<dbReference type="Gene3D" id="3.60.21.10">
    <property type="match status" value="1"/>
</dbReference>